<reference evidence="2 6" key="3">
    <citation type="submission" date="2020-05" db="EMBL/GenBank/DDBJ databases">
        <title>The draft genome of Cronobacter sakazakii strain 145005.</title>
        <authorList>
            <person name="Yang J."/>
            <person name="Liu L."/>
            <person name="Feng Y."/>
            <person name="Zong Z."/>
        </authorList>
    </citation>
    <scope>NUCLEOTIDE SEQUENCE [LARGE SCALE GENOMIC DNA]</scope>
    <source>
        <strain evidence="2 6">145005</strain>
    </source>
</reference>
<name>A0A2S9UEP7_CROSK</name>
<dbReference type="NCBIfam" id="NF033226">
    <property type="entry name" value="small_MntS"/>
    <property type="match status" value="1"/>
</dbReference>
<dbReference type="Proteomes" id="UP000244856">
    <property type="component" value="Unassembled WGS sequence"/>
</dbReference>
<dbReference type="Proteomes" id="UP000548673">
    <property type="component" value="Unassembled WGS sequence"/>
</dbReference>
<evidence type="ECO:0000313" key="4">
    <source>
        <dbReference type="Proteomes" id="UP000244856"/>
    </source>
</evidence>
<reference evidence="3 4" key="1">
    <citation type="submission" date="2017-04" db="EMBL/GenBank/DDBJ databases">
        <title>Cronobacter sakazakii, ST83 Lineage Isolates.</title>
        <authorList>
            <person name="Chase H."/>
            <person name="Tall B."/>
            <person name="Gopinath G."/>
            <person name="Lehner A."/>
        </authorList>
    </citation>
    <scope>NUCLEOTIDE SEQUENCE [LARGE SCALE GENOMIC DNA]</scope>
    <source>
        <strain evidence="3 4">MOD1_Comp15</strain>
    </source>
</reference>
<gene>
    <name evidence="2" type="primary">mntS</name>
    <name evidence="3" type="ORF">B7T07_11395</name>
    <name evidence="1" type="ORF">FZI38_04105</name>
    <name evidence="2" type="ORF">HRR37_15735</name>
</gene>
<organism evidence="2 6">
    <name type="scientific">Cronobacter sakazakii</name>
    <name type="common">Enterobacter sakazakii</name>
    <dbReference type="NCBI Taxonomy" id="28141"/>
    <lineage>
        <taxon>Bacteria</taxon>
        <taxon>Pseudomonadati</taxon>
        <taxon>Pseudomonadota</taxon>
        <taxon>Gammaproteobacteria</taxon>
        <taxon>Enterobacterales</taxon>
        <taxon>Enterobacteriaceae</taxon>
        <taxon>Cronobacter</taxon>
    </lineage>
</organism>
<accession>A0A2S9UEP7</accession>
<dbReference type="AlphaFoldDB" id="A0A2S9UEP7"/>
<sequence>MNELMRCLNVFTHSPFQVRLRLLNMLCDMFNPKPQPGQDDNGQQ</sequence>
<dbReference type="Pfam" id="PF26599">
    <property type="entry name" value="MntS"/>
    <property type="match status" value="1"/>
</dbReference>
<proteinExistence type="predicted"/>
<evidence type="ECO:0000313" key="5">
    <source>
        <dbReference type="Proteomes" id="UP000439917"/>
    </source>
</evidence>
<comment type="caution">
    <text evidence="2">The sequence shown here is derived from an EMBL/GenBank/DDBJ whole genome shotgun (WGS) entry which is preliminary data.</text>
</comment>
<evidence type="ECO:0000313" key="3">
    <source>
        <dbReference type="EMBL" id="PUW04453.1"/>
    </source>
</evidence>
<dbReference type="EMBL" id="WAGF01000003">
    <property type="protein sequence ID" value="KAB0881367.1"/>
    <property type="molecule type" value="Genomic_DNA"/>
</dbReference>
<reference evidence="1 5" key="2">
    <citation type="submission" date="2019-09" db="EMBL/GenBank/DDBJ databases">
        <title>Prevalence, distribution, and phylogeny of type two toxin-antitoxin genes possessed by Cronobacter species where C. sakazakii homologs follow sequence type lineages.</title>
        <authorList>
            <person name="Finkelstein S."/>
            <person name="Negrete F."/>
            <person name="Jang H."/>
            <person name="Gopinath G.R."/>
            <person name="Tall B.D."/>
        </authorList>
    </citation>
    <scope>NUCLEOTIDE SEQUENCE [LARGE SCALE GENOMIC DNA]</scope>
    <source>
        <strain evidence="1 5">MOD1_Comp4</strain>
    </source>
</reference>
<dbReference type="EMBL" id="JABTXY010000025">
    <property type="protein sequence ID" value="NYV43775.1"/>
    <property type="molecule type" value="Genomic_DNA"/>
</dbReference>
<dbReference type="Proteomes" id="UP000439917">
    <property type="component" value="Unassembled WGS sequence"/>
</dbReference>
<evidence type="ECO:0000313" key="6">
    <source>
        <dbReference type="Proteomes" id="UP000548673"/>
    </source>
</evidence>
<evidence type="ECO:0000313" key="1">
    <source>
        <dbReference type="EMBL" id="KAB0881367.1"/>
    </source>
</evidence>
<dbReference type="EMBL" id="NCTU01000005">
    <property type="protein sequence ID" value="PUW04453.1"/>
    <property type="molecule type" value="Genomic_DNA"/>
</dbReference>
<dbReference type="GeneID" id="56731325"/>
<dbReference type="InterPro" id="IPR047782">
    <property type="entry name" value="MntS"/>
</dbReference>
<evidence type="ECO:0000313" key="2">
    <source>
        <dbReference type="EMBL" id="NYV43775.1"/>
    </source>
</evidence>
<dbReference type="RefSeq" id="WP_007848577.1">
    <property type="nucleotide sequence ID" value="NZ_CABMLV010000001.1"/>
</dbReference>
<protein>
    <submittedName>
        <fullName evidence="2">Manganase accumulation protein MntS</fullName>
    </submittedName>
</protein>